<evidence type="ECO:0000256" key="1">
    <source>
        <dbReference type="ARBA" id="ARBA00009437"/>
    </source>
</evidence>
<dbReference type="SUPFAM" id="SSF53850">
    <property type="entry name" value="Periplasmic binding protein-like II"/>
    <property type="match status" value="1"/>
</dbReference>
<comment type="caution">
    <text evidence="6">The sequence shown here is derived from an EMBL/GenBank/DDBJ whole genome shotgun (WGS) entry which is preliminary data.</text>
</comment>
<evidence type="ECO:0000259" key="5">
    <source>
        <dbReference type="PROSITE" id="PS50931"/>
    </source>
</evidence>
<sequence>MTALSTLPGKKALAIGPNERLASRLQGVVDGRFPMFELSQLRCFVATAEELHFGRAAQRLNMTQPPLSRQVQLLERILGVTLLDRTSRSVRLTPAGRAFLLEARRILRLAESAALATRRIASGDAGQIAIGFTAVSGYSFLPRLVILSNARLPNADLTLREMVTREQVEALLTGRIDIGLVRPPMDRAEFATARVLSEPLVAALPNGDPRLVKASLTLADFDAGPLIMYSPEGAGYFYNMLTTLFDAHGVAPNYVQHVTQIHSMLALVHAGLGAAIVPESAMSLHFDDVQFRPVETTPDRPVELYMAWRKDNESPILQTFIDLCLAEASPADPDGR</sequence>
<organism evidence="6 7">
    <name type="scientific">Caulobacter zeae</name>
    <dbReference type="NCBI Taxonomy" id="2055137"/>
    <lineage>
        <taxon>Bacteria</taxon>
        <taxon>Pseudomonadati</taxon>
        <taxon>Pseudomonadota</taxon>
        <taxon>Alphaproteobacteria</taxon>
        <taxon>Caulobacterales</taxon>
        <taxon>Caulobacteraceae</taxon>
        <taxon>Caulobacter</taxon>
    </lineage>
</organism>
<reference evidence="6 7" key="1">
    <citation type="submission" date="2017-12" db="EMBL/GenBank/DDBJ databases">
        <title>The genome sequence of Caulobacter sp. 410.</title>
        <authorList>
            <person name="Gao J."/>
            <person name="Mao X."/>
            <person name="Sun J."/>
        </authorList>
    </citation>
    <scope>NUCLEOTIDE SEQUENCE [LARGE SCALE GENOMIC DNA]</scope>
    <source>
        <strain evidence="6 7">410</strain>
    </source>
</reference>
<dbReference type="Gene3D" id="3.40.190.10">
    <property type="entry name" value="Periplasmic binding protein-like II"/>
    <property type="match status" value="2"/>
</dbReference>
<dbReference type="PANTHER" id="PTHR30346:SF0">
    <property type="entry name" value="HCA OPERON TRANSCRIPTIONAL ACTIVATOR HCAR"/>
    <property type="match status" value="1"/>
</dbReference>
<dbReference type="GO" id="GO:0003677">
    <property type="term" value="F:DNA binding"/>
    <property type="evidence" value="ECO:0007669"/>
    <property type="project" value="UniProtKB-KW"/>
</dbReference>
<dbReference type="InterPro" id="IPR000847">
    <property type="entry name" value="LysR_HTH_N"/>
</dbReference>
<dbReference type="AlphaFoldDB" id="A0A2N5DGC3"/>
<proteinExistence type="inferred from homology"/>
<evidence type="ECO:0000256" key="4">
    <source>
        <dbReference type="ARBA" id="ARBA00023163"/>
    </source>
</evidence>
<dbReference type="Proteomes" id="UP000234479">
    <property type="component" value="Unassembled WGS sequence"/>
</dbReference>
<dbReference type="CDD" id="cd08447">
    <property type="entry name" value="PBP2_LTTR_aromatics_like_1"/>
    <property type="match status" value="1"/>
</dbReference>
<dbReference type="Pfam" id="PF00126">
    <property type="entry name" value="HTH_1"/>
    <property type="match status" value="1"/>
</dbReference>
<dbReference type="GO" id="GO:0003700">
    <property type="term" value="F:DNA-binding transcription factor activity"/>
    <property type="evidence" value="ECO:0007669"/>
    <property type="project" value="InterPro"/>
</dbReference>
<evidence type="ECO:0000313" key="6">
    <source>
        <dbReference type="EMBL" id="PLR25105.1"/>
    </source>
</evidence>
<dbReference type="InterPro" id="IPR036388">
    <property type="entry name" value="WH-like_DNA-bd_sf"/>
</dbReference>
<dbReference type="PROSITE" id="PS50931">
    <property type="entry name" value="HTH_LYSR"/>
    <property type="match status" value="1"/>
</dbReference>
<dbReference type="InterPro" id="IPR036390">
    <property type="entry name" value="WH_DNA-bd_sf"/>
</dbReference>
<keyword evidence="7" id="KW-1185">Reference proteome</keyword>
<gene>
    <name evidence="6" type="ORF">SGCZBJ_12785</name>
</gene>
<evidence type="ECO:0000256" key="2">
    <source>
        <dbReference type="ARBA" id="ARBA00023015"/>
    </source>
</evidence>
<dbReference type="SUPFAM" id="SSF46785">
    <property type="entry name" value="Winged helix' DNA-binding domain"/>
    <property type="match status" value="1"/>
</dbReference>
<feature type="domain" description="HTH lysR-type" evidence="5">
    <location>
        <begin position="36"/>
        <end position="93"/>
    </location>
</feature>
<dbReference type="FunFam" id="1.10.10.10:FF:000001">
    <property type="entry name" value="LysR family transcriptional regulator"/>
    <property type="match status" value="1"/>
</dbReference>
<keyword evidence="3" id="KW-0238">DNA-binding</keyword>
<dbReference type="PANTHER" id="PTHR30346">
    <property type="entry name" value="TRANSCRIPTIONAL DUAL REGULATOR HCAR-RELATED"/>
    <property type="match status" value="1"/>
</dbReference>
<dbReference type="OrthoDB" id="9815174at2"/>
<protein>
    <submittedName>
        <fullName evidence="6">LysR family transcriptional regulator</fullName>
    </submittedName>
</protein>
<evidence type="ECO:0000313" key="7">
    <source>
        <dbReference type="Proteomes" id="UP000234479"/>
    </source>
</evidence>
<accession>A0A2N5DGC3</accession>
<name>A0A2N5DGC3_9CAUL</name>
<dbReference type="PRINTS" id="PR00039">
    <property type="entry name" value="HTHLYSR"/>
</dbReference>
<dbReference type="Gene3D" id="1.10.10.10">
    <property type="entry name" value="Winged helix-like DNA-binding domain superfamily/Winged helix DNA-binding domain"/>
    <property type="match status" value="1"/>
</dbReference>
<dbReference type="InterPro" id="IPR005119">
    <property type="entry name" value="LysR_subst-bd"/>
</dbReference>
<evidence type="ECO:0000256" key="3">
    <source>
        <dbReference type="ARBA" id="ARBA00023125"/>
    </source>
</evidence>
<dbReference type="Pfam" id="PF03466">
    <property type="entry name" value="LysR_substrate"/>
    <property type="match status" value="1"/>
</dbReference>
<comment type="similarity">
    <text evidence="1">Belongs to the LysR transcriptional regulatory family.</text>
</comment>
<dbReference type="GO" id="GO:0032993">
    <property type="term" value="C:protein-DNA complex"/>
    <property type="evidence" value="ECO:0007669"/>
    <property type="project" value="TreeGrafter"/>
</dbReference>
<keyword evidence="2" id="KW-0805">Transcription regulation</keyword>
<keyword evidence="4" id="KW-0804">Transcription</keyword>
<dbReference type="EMBL" id="PJRS01000022">
    <property type="protein sequence ID" value="PLR25105.1"/>
    <property type="molecule type" value="Genomic_DNA"/>
</dbReference>